<evidence type="ECO:0000313" key="3">
    <source>
        <dbReference type="Proteomes" id="UP000308768"/>
    </source>
</evidence>
<feature type="compositionally biased region" description="Polar residues" evidence="1">
    <location>
        <begin position="209"/>
        <end position="219"/>
    </location>
</feature>
<evidence type="ECO:0000313" key="2">
    <source>
        <dbReference type="EMBL" id="TKA74225.1"/>
    </source>
</evidence>
<gene>
    <name evidence="2" type="ORF">B0A49_13978</name>
</gene>
<keyword evidence="3" id="KW-1185">Reference proteome</keyword>
<name>A0A4U0XHU0_9PEZI</name>
<feature type="compositionally biased region" description="Basic and acidic residues" evidence="1">
    <location>
        <begin position="97"/>
        <end position="110"/>
    </location>
</feature>
<dbReference type="EMBL" id="NAJN01000375">
    <property type="protein sequence ID" value="TKA74225.1"/>
    <property type="molecule type" value="Genomic_DNA"/>
</dbReference>
<reference evidence="2 3" key="1">
    <citation type="submission" date="2017-03" db="EMBL/GenBank/DDBJ databases">
        <title>Genomes of endolithic fungi from Antarctica.</title>
        <authorList>
            <person name="Coleine C."/>
            <person name="Masonjones S."/>
            <person name="Stajich J.E."/>
        </authorList>
    </citation>
    <scope>NUCLEOTIDE SEQUENCE [LARGE SCALE GENOMIC DNA]</scope>
    <source>
        <strain evidence="2 3">CCFEE 5187</strain>
    </source>
</reference>
<feature type="compositionally biased region" description="Basic and acidic residues" evidence="1">
    <location>
        <begin position="189"/>
        <end position="199"/>
    </location>
</feature>
<feature type="region of interest" description="Disordered" evidence="1">
    <location>
        <begin position="306"/>
        <end position="348"/>
    </location>
</feature>
<feature type="compositionally biased region" description="Polar residues" evidence="1">
    <location>
        <begin position="81"/>
        <end position="96"/>
    </location>
</feature>
<comment type="caution">
    <text evidence="2">The sequence shown here is derived from an EMBL/GenBank/DDBJ whole genome shotgun (WGS) entry which is preliminary data.</text>
</comment>
<organism evidence="2 3">
    <name type="scientific">Cryomyces minteri</name>
    <dbReference type="NCBI Taxonomy" id="331657"/>
    <lineage>
        <taxon>Eukaryota</taxon>
        <taxon>Fungi</taxon>
        <taxon>Dikarya</taxon>
        <taxon>Ascomycota</taxon>
        <taxon>Pezizomycotina</taxon>
        <taxon>Dothideomycetes</taxon>
        <taxon>Dothideomycetes incertae sedis</taxon>
        <taxon>Cryomyces</taxon>
    </lineage>
</organism>
<proteinExistence type="predicted"/>
<evidence type="ECO:0000256" key="1">
    <source>
        <dbReference type="SAM" id="MobiDB-lite"/>
    </source>
</evidence>
<accession>A0A4U0XHU0</accession>
<feature type="compositionally biased region" description="Basic and acidic residues" evidence="1">
    <location>
        <begin position="330"/>
        <end position="342"/>
    </location>
</feature>
<dbReference type="AlphaFoldDB" id="A0A4U0XHU0"/>
<feature type="compositionally biased region" description="Polar residues" evidence="1">
    <location>
        <begin position="179"/>
        <end position="188"/>
    </location>
</feature>
<feature type="compositionally biased region" description="Polar residues" evidence="1">
    <location>
        <begin position="273"/>
        <end position="291"/>
    </location>
</feature>
<protein>
    <submittedName>
        <fullName evidence="2">Uncharacterized protein</fullName>
    </submittedName>
</protein>
<feature type="region of interest" description="Disordered" evidence="1">
    <location>
        <begin position="272"/>
        <end position="291"/>
    </location>
</feature>
<feature type="compositionally biased region" description="Basic and acidic residues" evidence="1">
    <location>
        <begin position="169"/>
        <end position="178"/>
    </location>
</feature>
<feature type="region of interest" description="Disordered" evidence="1">
    <location>
        <begin position="29"/>
        <end position="248"/>
    </location>
</feature>
<sequence length="348" mass="37945">MAHVRRLHDHALLDITDAAQALRELRDDLKRKRSASTSPHQGKVASDNADKNLHACATTVEPTYTDLEEGHTVAAPGPPVSQEQNEYFCNSVSTKPVDNKQAEDERRSEGPYDNSRSPQQCESYRFTAKAQHQPRTQASAHGDGTPASLIKEASGTGRDERGSSSSEQKQPDVHDLIRKQQQPAQQRSDYAKELHDKHAAASRSKATCKKSSSSISPMATTRPVKGSKSRDTAFSPTSSLEKFSDGNTLLFTPVSPPSGGMKLYLPEPVTPKSVISSGNTPQSTLHTGQPLSKVQTAKPDEEIASVYPAPSVPSPTVKEPDVLATKGIKRRPDNPTDFERNCTRRRMS</sequence>
<feature type="compositionally biased region" description="Polar residues" evidence="1">
    <location>
        <begin position="232"/>
        <end position="248"/>
    </location>
</feature>
<dbReference type="Proteomes" id="UP000308768">
    <property type="component" value="Unassembled WGS sequence"/>
</dbReference>